<evidence type="ECO:0000313" key="3">
    <source>
        <dbReference type="EMBL" id="TEB36656.1"/>
    </source>
</evidence>
<proteinExistence type="predicted"/>
<name>A0A4Y7TR62_COPMI</name>
<organism evidence="3 4">
    <name type="scientific">Coprinellus micaceus</name>
    <name type="common">Glistening ink-cap mushroom</name>
    <name type="synonym">Coprinus micaceus</name>
    <dbReference type="NCBI Taxonomy" id="71717"/>
    <lineage>
        <taxon>Eukaryota</taxon>
        <taxon>Fungi</taxon>
        <taxon>Dikarya</taxon>
        <taxon>Basidiomycota</taxon>
        <taxon>Agaricomycotina</taxon>
        <taxon>Agaricomycetes</taxon>
        <taxon>Agaricomycetidae</taxon>
        <taxon>Agaricales</taxon>
        <taxon>Agaricineae</taxon>
        <taxon>Psathyrellaceae</taxon>
        <taxon>Coprinellus</taxon>
    </lineage>
</organism>
<feature type="compositionally biased region" description="Gly residues" evidence="1">
    <location>
        <begin position="318"/>
        <end position="332"/>
    </location>
</feature>
<protein>
    <recommendedName>
        <fullName evidence="5">Carbohydrate-binding module family 19 domain-containing protein</fullName>
    </recommendedName>
</protein>
<evidence type="ECO:0000313" key="4">
    <source>
        <dbReference type="Proteomes" id="UP000298030"/>
    </source>
</evidence>
<reference evidence="3 4" key="1">
    <citation type="journal article" date="2019" name="Nat. Ecol. Evol.">
        <title>Megaphylogeny resolves global patterns of mushroom evolution.</title>
        <authorList>
            <person name="Varga T."/>
            <person name="Krizsan K."/>
            <person name="Foldi C."/>
            <person name="Dima B."/>
            <person name="Sanchez-Garcia M."/>
            <person name="Sanchez-Ramirez S."/>
            <person name="Szollosi G.J."/>
            <person name="Szarkandi J.G."/>
            <person name="Papp V."/>
            <person name="Albert L."/>
            <person name="Andreopoulos W."/>
            <person name="Angelini C."/>
            <person name="Antonin V."/>
            <person name="Barry K.W."/>
            <person name="Bougher N.L."/>
            <person name="Buchanan P."/>
            <person name="Buyck B."/>
            <person name="Bense V."/>
            <person name="Catcheside P."/>
            <person name="Chovatia M."/>
            <person name="Cooper J."/>
            <person name="Damon W."/>
            <person name="Desjardin D."/>
            <person name="Finy P."/>
            <person name="Geml J."/>
            <person name="Haridas S."/>
            <person name="Hughes K."/>
            <person name="Justo A."/>
            <person name="Karasinski D."/>
            <person name="Kautmanova I."/>
            <person name="Kiss B."/>
            <person name="Kocsube S."/>
            <person name="Kotiranta H."/>
            <person name="LaButti K.M."/>
            <person name="Lechner B.E."/>
            <person name="Liimatainen K."/>
            <person name="Lipzen A."/>
            <person name="Lukacs Z."/>
            <person name="Mihaltcheva S."/>
            <person name="Morgado L.N."/>
            <person name="Niskanen T."/>
            <person name="Noordeloos M.E."/>
            <person name="Ohm R.A."/>
            <person name="Ortiz-Santana B."/>
            <person name="Ovrebo C."/>
            <person name="Racz N."/>
            <person name="Riley R."/>
            <person name="Savchenko A."/>
            <person name="Shiryaev A."/>
            <person name="Soop K."/>
            <person name="Spirin V."/>
            <person name="Szebenyi C."/>
            <person name="Tomsovsky M."/>
            <person name="Tulloss R.E."/>
            <person name="Uehling J."/>
            <person name="Grigoriev I.V."/>
            <person name="Vagvolgyi C."/>
            <person name="Papp T."/>
            <person name="Martin F.M."/>
            <person name="Miettinen O."/>
            <person name="Hibbett D.S."/>
            <person name="Nagy L.G."/>
        </authorList>
    </citation>
    <scope>NUCLEOTIDE SEQUENCE [LARGE SCALE GENOMIC DNA]</scope>
    <source>
        <strain evidence="3 4">FP101781</strain>
    </source>
</reference>
<evidence type="ECO:0008006" key="5">
    <source>
        <dbReference type="Google" id="ProtNLM"/>
    </source>
</evidence>
<comment type="caution">
    <text evidence="3">The sequence shown here is derived from an EMBL/GenBank/DDBJ whole genome shotgun (WGS) entry which is preliminary data.</text>
</comment>
<feature type="chain" id="PRO_5021415903" description="Carbohydrate-binding module family 19 domain-containing protein" evidence="2">
    <location>
        <begin position="19"/>
        <end position="467"/>
    </location>
</feature>
<feature type="region of interest" description="Disordered" evidence="1">
    <location>
        <begin position="177"/>
        <end position="234"/>
    </location>
</feature>
<dbReference type="EMBL" id="QPFP01000005">
    <property type="protein sequence ID" value="TEB36656.1"/>
    <property type="molecule type" value="Genomic_DNA"/>
</dbReference>
<accession>A0A4Y7TR62</accession>
<dbReference type="Proteomes" id="UP000298030">
    <property type="component" value="Unassembled WGS sequence"/>
</dbReference>
<sequence>MVKLSILLAGLAAASIQAAPLERRIAQSISAATQKWEQACRAAGGGERCNPISVTAFSTLLAGAGPCEQQDSGDVMIDLAKQLGNDAEMIRLTQIFVQQPRNTPNSIATPYCQKAPKNAELNGLFQCQFVGANQEKFNGGATLGQPGTIPFGLNAPVNPLGSCPANTAGPIADSSQLVDQVQSPGNGGSSPQAPAPAPPASTTVADSTTAAPATSTAQAPPTQTSAGGGNGGFALANGQEAQQLNAKFAGLTEDSTCTAGEIACVGTAFAQCVEGKFATIQCGGGLICAALPLVNARGTSVTCTTTADAEDRIARTGATGGLTGSGATNGGNDGEDVPEPESSATIATNLPAETASASTVAAPTATSAPSTGAGGFRLANGQAAQALNKKFDSLTTDSVCQAGENACVDGGFAQCVGGKFVVTGCAGGLVCAALPLVNAPGTSITCTTQADALARIQATGATGGISG</sequence>
<keyword evidence="4" id="KW-1185">Reference proteome</keyword>
<keyword evidence="2" id="KW-0732">Signal</keyword>
<evidence type="ECO:0000256" key="1">
    <source>
        <dbReference type="SAM" id="MobiDB-lite"/>
    </source>
</evidence>
<gene>
    <name evidence="3" type="ORF">FA13DRAFT_1787034</name>
</gene>
<dbReference type="AlphaFoldDB" id="A0A4Y7TR62"/>
<dbReference type="OrthoDB" id="2362516at2759"/>
<feature type="signal peptide" evidence="2">
    <location>
        <begin position="1"/>
        <end position="18"/>
    </location>
</feature>
<feature type="compositionally biased region" description="Low complexity" evidence="1">
    <location>
        <begin position="200"/>
        <end position="225"/>
    </location>
</feature>
<evidence type="ECO:0000256" key="2">
    <source>
        <dbReference type="SAM" id="SignalP"/>
    </source>
</evidence>
<feature type="region of interest" description="Disordered" evidence="1">
    <location>
        <begin position="316"/>
        <end position="343"/>
    </location>
</feature>